<dbReference type="PANTHER" id="PTHR30363">
    <property type="entry name" value="HTH-TYPE TRANSCRIPTIONAL REGULATOR SRLR-RELATED"/>
    <property type="match status" value="1"/>
</dbReference>
<dbReference type="OrthoDB" id="9797223at2"/>
<dbReference type="InterPro" id="IPR001034">
    <property type="entry name" value="DeoR_HTH"/>
</dbReference>
<dbReference type="SMART" id="SM01134">
    <property type="entry name" value="DeoRC"/>
    <property type="match status" value="1"/>
</dbReference>
<dbReference type="SUPFAM" id="SSF46785">
    <property type="entry name" value="Winged helix' DNA-binding domain"/>
    <property type="match status" value="1"/>
</dbReference>
<dbReference type="PRINTS" id="PR00037">
    <property type="entry name" value="HTHLACR"/>
</dbReference>
<gene>
    <name evidence="4" type="ordered locus">ACP_1348</name>
</gene>
<evidence type="ECO:0000259" key="3">
    <source>
        <dbReference type="PROSITE" id="PS51000"/>
    </source>
</evidence>
<dbReference type="InterPro" id="IPR036390">
    <property type="entry name" value="WH_DNA-bd_sf"/>
</dbReference>
<reference evidence="4 5" key="1">
    <citation type="journal article" date="2009" name="Appl. Environ. Microbiol.">
        <title>Three genomes from the phylum Acidobacteria provide insight into the lifestyles of these microorganisms in soils.</title>
        <authorList>
            <person name="Ward N.L."/>
            <person name="Challacombe J.F."/>
            <person name="Janssen P.H."/>
            <person name="Henrissat B."/>
            <person name="Coutinho P.M."/>
            <person name="Wu M."/>
            <person name="Xie G."/>
            <person name="Haft D.H."/>
            <person name="Sait M."/>
            <person name="Badger J."/>
            <person name="Barabote R.D."/>
            <person name="Bradley B."/>
            <person name="Brettin T.S."/>
            <person name="Brinkac L.M."/>
            <person name="Bruce D."/>
            <person name="Creasy T."/>
            <person name="Daugherty S.C."/>
            <person name="Davidsen T.M."/>
            <person name="DeBoy R.T."/>
            <person name="Detter J.C."/>
            <person name="Dodson R.J."/>
            <person name="Durkin A.S."/>
            <person name="Ganapathy A."/>
            <person name="Gwinn-Giglio M."/>
            <person name="Han C.S."/>
            <person name="Khouri H."/>
            <person name="Kiss H."/>
            <person name="Kothari S.P."/>
            <person name="Madupu R."/>
            <person name="Nelson K.E."/>
            <person name="Nelson W.C."/>
            <person name="Paulsen I."/>
            <person name="Penn K."/>
            <person name="Ren Q."/>
            <person name="Rosovitz M.J."/>
            <person name="Selengut J.D."/>
            <person name="Shrivastava S."/>
            <person name="Sullivan S.A."/>
            <person name="Tapia R."/>
            <person name="Thompson L.S."/>
            <person name="Watkins K.L."/>
            <person name="Yang Q."/>
            <person name="Yu C."/>
            <person name="Zafar N."/>
            <person name="Zhou L."/>
            <person name="Kuske C.R."/>
        </authorList>
    </citation>
    <scope>NUCLEOTIDE SEQUENCE [LARGE SCALE GENOMIC DNA]</scope>
    <source>
        <strain evidence="5">ATCC 51196 / DSM 11244 / BCRC 80197 / JCM 7670 / NBRC 15755 / NCIMB 13165 / 161</strain>
    </source>
</reference>
<feature type="domain" description="HTH deoR-type" evidence="3">
    <location>
        <begin position="5"/>
        <end position="60"/>
    </location>
</feature>
<organism evidence="4 5">
    <name type="scientific">Acidobacterium capsulatum (strain ATCC 51196 / DSM 11244 / BCRC 80197 / JCM 7670 / NBRC 15755 / NCIMB 13165 / 161)</name>
    <dbReference type="NCBI Taxonomy" id="240015"/>
    <lineage>
        <taxon>Bacteria</taxon>
        <taxon>Pseudomonadati</taxon>
        <taxon>Acidobacteriota</taxon>
        <taxon>Terriglobia</taxon>
        <taxon>Terriglobales</taxon>
        <taxon>Acidobacteriaceae</taxon>
        <taxon>Acidobacterium</taxon>
    </lineage>
</organism>
<dbReference type="PANTHER" id="PTHR30363:SF44">
    <property type="entry name" value="AGA OPERON TRANSCRIPTIONAL REPRESSOR-RELATED"/>
    <property type="match status" value="1"/>
</dbReference>
<protein>
    <submittedName>
        <fullName evidence="4">Transcriptional regulator, DeoR family</fullName>
    </submittedName>
</protein>
<dbReference type="SUPFAM" id="SSF100950">
    <property type="entry name" value="NagB/RpiA/CoA transferase-like"/>
    <property type="match status" value="1"/>
</dbReference>
<dbReference type="InterPro" id="IPR050313">
    <property type="entry name" value="Carb_Metab_HTH_regulators"/>
</dbReference>
<dbReference type="InterPro" id="IPR014036">
    <property type="entry name" value="DeoR-like_C"/>
</dbReference>
<dbReference type="Pfam" id="PF08220">
    <property type="entry name" value="HTH_DeoR"/>
    <property type="match status" value="1"/>
</dbReference>
<keyword evidence="5" id="KW-1185">Reference proteome</keyword>
<dbReference type="STRING" id="240015.ACP_1348"/>
<evidence type="ECO:0000313" key="4">
    <source>
        <dbReference type="EMBL" id="ACO34573.1"/>
    </source>
</evidence>
<evidence type="ECO:0000256" key="2">
    <source>
        <dbReference type="ARBA" id="ARBA00023163"/>
    </source>
</evidence>
<evidence type="ECO:0000256" key="1">
    <source>
        <dbReference type="ARBA" id="ARBA00023015"/>
    </source>
</evidence>
<sequence>MSVKTEQREKQILQAVLRQGKSSVDELASLTGASAASVRRDLIRLEERGLVNRTHGGARVAGQTVYQPFRFDSTFHEREHRFPEEKRRIAMAAAELVGERETIAFTAGTTTTQVARCIRHKAGIHVVTNAVNIGMELSVQPGLDVTLTGGNLRWAGAFSLTGPMTLEGLSGFFMDKAFIGACGVDLVKGVTTIEAEEAAIFRAVVRQSKEVILVADSSKIGMVSPALICTLDRISRIVTDDGIEPAVLAGFRDAGIDVLAV</sequence>
<evidence type="ECO:0000313" key="5">
    <source>
        <dbReference type="Proteomes" id="UP000002207"/>
    </source>
</evidence>
<dbReference type="InterPro" id="IPR037171">
    <property type="entry name" value="NagB/RpiA_transferase-like"/>
</dbReference>
<name>C1F5H3_ACIC5</name>
<dbReference type="eggNOG" id="COG1349">
    <property type="taxonomic scope" value="Bacteria"/>
</dbReference>
<dbReference type="Pfam" id="PF00455">
    <property type="entry name" value="DeoRC"/>
    <property type="match status" value="1"/>
</dbReference>
<keyword evidence="1" id="KW-0805">Transcription regulation</keyword>
<accession>C1F5H3</accession>
<dbReference type="AlphaFoldDB" id="C1F5H3"/>
<dbReference type="Proteomes" id="UP000002207">
    <property type="component" value="Chromosome"/>
</dbReference>
<dbReference type="KEGG" id="aca:ACP_1348"/>
<proteinExistence type="predicted"/>
<dbReference type="PROSITE" id="PS51000">
    <property type="entry name" value="HTH_DEOR_2"/>
    <property type="match status" value="1"/>
</dbReference>
<dbReference type="SMART" id="SM00420">
    <property type="entry name" value="HTH_DEOR"/>
    <property type="match status" value="1"/>
</dbReference>
<dbReference type="InterPro" id="IPR036388">
    <property type="entry name" value="WH-like_DNA-bd_sf"/>
</dbReference>
<dbReference type="Gene3D" id="1.10.10.10">
    <property type="entry name" value="Winged helix-like DNA-binding domain superfamily/Winged helix DNA-binding domain"/>
    <property type="match status" value="1"/>
</dbReference>
<dbReference type="RefSeq" id="WP_015896486.1">
    <property type="nucleotide sequence ID" value="NC_012483.1"/>
</dbReference>
<dbReference type="HOGENOM" id="CLU_060699_1_4_0"/>
<dbReference type="Gene3D" id="3.40.50.1360">
    <property type="match status" value="1"/>
</dbReference>
<dbReference type="EMBL" id="CP001472">
    <property type="protein sequence ID" value="ACO34573.1"/>
    <property type="molecule type" value="Genomic_DNA"/>
</dbReference>
<dbReference type="GO" id="GO:0003700">
    <property type="term" value="F:DNA-binding transcription factor activity"/>
    <property type="evidence" value="ECO:0007669"/>
    <property type="project" value="InterPro"/>
</dbReference>
<keyword evidence="2" id="KW-0804">Transcription</keyword>
<dbReference type="InParanoid" id="C1F5H3"/>